<proteinExistence type="predicted"/>
<keyword evidence="3" id="KW-1185">Reference proteome</keyword>
<reference evidence="3 4" key="1">
    <citation type="submission" date="2018-09" db="EMBL/GenBank/DDBJ databases">
        <title>Streptomyces sp. nov. DS1-2, an endophytic actinomycete isolated from roots of Dendrobium scabrilingue.</title>
        <authorList>
            <person name="Kuncharoen N."/>
            <person name="Kudo T."/>
            <person name="Ohkuma M."/>
            <person name="Yuki M."/>
            <person name="Tanasupawat S."/>
        </authorList>
    </citation>
    <scope>NUCLEOTIDE SEQUENCE [LARGE SCALE GENOMIC DNA]</scope>
    <source>
        <strain evidence="1 4">AZ1-7</strain>
        <strain evidence="2 3">DS1-2</strain>
    </source>
</reference>
<evidence type="ECO:0000313" key="4">
    <source>
        <dbReference type="Proteomes" id="UP000275024"/>
    </source>
</evidence>
<accession>A0A3A9WF01</accession>
<dbReference type="EMBL" id="RBDX01000003">
    <property type="protein sequence ID" value="RKN11618.1"/>
    <property type="molecule type" value="Genomic_DNA"/>
</dbReference>
<dbReference type="Proteomes" id="UP000275024">
    <property type="component" value="Unassembled WGS sequence"/>
</dbReference>
<dbReference type="OrthoDB" id="4331723at2"/>
<evidence type="ECO:0000313" key="2">
    <source>
        <dbReference type="EMBL" id="RKN26838.1"/>
    </source>
</evidence>
<dbReference type="Proteomes" id="UP000268652">
    <property type="component" value="Unassembled WGS sequence"/>
</dbReference>
<evidence type="ECO:0000313" key="1">
    <source>
        <dbReference type="EMBL" id="RKN11618.1"/>
    </source>
</evidence>
<dbReference type="EMBL" id="RBDY01000002">
    <property type="protein sequence ID" value="RKN26838.1"/>
    <property type="molecule type" value="Genomic_DNA"/>
</dbReference>
<organism evidence="1 4">
    <name type="scientific">Streptomyces radicis</name>
    <dbReference type="NCBI Taxonomy" id="1750517"/>
    <lineage>
        <taxon>Bacteria</taxon>
        <taxon>Bacillati</taxon>
        <taxon>Actinomycetota</taxon>
        <taxon>Actinomycetes</taxon>
        <taxon>Kitasatosporales</taxon>
        <taxon>Streptomycetaceae</taxon>
        <taxon>Streptomyces</taxon>
    </lineage>
</organism>
<comment type="caution">
    <text evidence="1">The sequence shown here is derived from an EMBL/GenBank/DDBJ whole genome shotgun (WGS) entry which is preliminary data.</text>
</comment>
<protein>
    <submittedName>
        <fullName evidence="1">Uncharacterized protein</fullName>
    </submittedName>
</protein>
<dbReference type="AlphaFoldDB" id="A0A3A9WF01"/>
<name>A0A3A9WF01_9ACTN</name>
<evidence type="ECO:0000313" key="3">
    <source>
        <dbReference type="Proteomes" id="UP000268652"/>
    </source>
</evidence>
<sequence length="59" mass="6289">MRELRAALEASGIAFPILRLHACVPDAPLVELGRIRPETARALTRALVGGPSGDDRVRG</sequence>
<gene>
    <name evidence="2" type="ORF">D7318_04220</name>
    <name evidence="1" type="ORF">D7319_05440</name>
</gene>